<keyword evidence="13" id="KW-1185">Reference proteome</keyword>
<dbReference type="GO" id="GO:0016706">
    <property type="term" value="F:2-oxoglutarate-dependent dioxygenase activity"/>
    <property type="evidence" value="ECO:0007669"/>
    <property type="project" value="UniProtKB-ARBA"/>
</dbReference>
<dbReference type="Gene3D" id="2.60.120.650">
    <property type="entry name" value="Cupin"/>
    <property type="match status" value="1"/>
</dbReference>
<accession>A0AAD1W3D6</accession>
<evidence type="ECO:0000256" key="6">
    <source>
        <dbReference type="ARBA" id="ARBA00047762"/>
    </source>
</evidence>
<evidence type="ECO:0000313" key="12">
    <source>
        <dbReference type="EMBL" id="CAH2281850.1"/>
    </source>
</evidence>
<feature type="domain" description="JmjC" evidence="11">
    <location>
        <begin position="177"/>
        <end position="336"/>
    </location>
</feature>
<dbReference type="Proteomes" id="UP001295444">
    <property type="component" value="Chromosome 04"/>
</dbReference>
<keyword evidence="3" id="KW-0560">Oxidoreductase</keyword>
<dbReference type="AlphaFoldDB" id="A0AAD1W3D6"/>
<dbReference type="PROSITE" id="PS51184">
    <property type="entry name" value="JMJC"/>
    <property type="match status" value="1"/>
</dbReference>
<protein>
    <recommendedName>
        <fullName evidence="7">2-oxoglutarate and iron-dependent oxygenase JMJD4</fullName>
    </recommendedName>
    <alternativeName>
        <fullName evidence="8">JmjC domain-containing protein 4</fullName>
    </alternativeName>
    <alternativeName>
        <fullName evidence="10">Jumonji domain-containing protein 4</fullName>
    </alternativeName>
    <alternativeName>
        <fullName evidence="9">Lysyl-hydroxylase JMJD4</fullName>
    </alternativeName>
</protein>
<reference evidence="12" key="1">
    <citation type="submission" date="2022-03" db="EMBL/GenBank/DDBJ databases">
        <authorList>
            <person name="Alioto T."/>
            <person name="Alioto T."/>
            <person name="Gomez Garrido J."/>
        </authorList>
    </citation>
    <scope>NUCLEOTIDE SEQUENCE</scope>
</reference>
<dbReference type="InterPro" id="IPR003347">
    <property type="entry name" value="JmjC_dom"/>
</dbReference>
<comment type="similarity">
    <text evidence="5">Belongs to the JMJD6 family.</text>
</comment>
<proteinExistence type="inferred from homology"/>
<dbReference type="FunFam" id="2.60.120.650:FF:000030">
    <property type="entry name" value="JmjC domain-containing protein 4"/>
    <property type="match status" value="1"/>
</dbReference>
<evidence type="ECO:0000256" key="8">
    <source>
        <dbReference type="ARBA" id="ARBA00078704"/>
    </source>
</evidence>
<evidence type="ECO:0000256" key="2">
    <source>
        <dbReference type="ARBA" id="ARBA00022723"/>
    </source>
</evidence>
<name>A0AAD1W3D6_PELCU</name>
<dbReference type="GO" id="GO:0140096">
    <property type="term" value="F:catalytic activity, acting on a protein"/>
    <property type="evidence" value="ECO:0007669"/>
    <property type="project" value="UniProtKB-ARBA"/>
</dbReference>
<dbReference type="PANTHER" id="PTHR12480:SF6">
    <property type="entry name" value="2-OXOGLUTARATE AND IRON-DEPENDENT OXYGENASE JMJD4"/>
    <property type="match status" value="1"/>
</dbReference>
<evidence type="ECO:0000259" key="11">
    <source>
        <dbReference type="PROSITE" id="PS51184"/>
    </source>
</evidence>
<dbReference type="EMBL" id="OW240915">
    <property type="protein sequence ID" value="CAH2281850.1"/>
    <property type="molecule type" value="Genomic_DNA"/>
</dbReference>
<dbReference type="InterPro" id="IPR050910">
    <property type="entry name" value="JMJD6_ArgDemeth/LysHydrox"/>
</dbReference>
<evidence type="ECO:0000256" key="5">
    <source>
        <dbReference type="ARBA" id="ARBA00038068"/>
    </source>
</evidence>
<sequence length="470" mass="54983">MFPEPVRKWTLRENLQNLGSGESTSCAKLATLQKVRRKRIIKKQEPMDGTLDENTKIIPQNTYKIDFIEDPDSFSYNNFFQNYLVTNNPCLFSAKFTENWGSRKDWVTDSNSPNWHHLLQNFGDAIVPVANCDVKEYNSNPKEQIPLREYITYWRNYIKNNHLSANGCLYLKDWHMHRAFPNQDAYRAPQYFSSDWLNEYWDAIAGDDYRFVYMGPTGSWTPFHADVFRSYSWSANICGRKKWLLFPPGQEDYLRDHRGNLPYDVTSTVLQDQSLYPKSYMCCPPIEVVQEAGQVIFIPSGWHHQVYNLADTISINHNWVNGCNVSVMWRFLRNELEAVHQEIGEWKETMDNWHDHCQVIMKSCTGIDYKEFYIFLKIIAENRIYDLENSEFDSACEKLSNGSFVMSPGPQHAMFDITKIIEILTFFMCDEDFQKLEQDSLSPPPDELMRCLKSAIAKHSLDTNKSSPEI</sequence>
<dbReference type="GO" id="GO:0046872">
    <property type="term" value="F:metal ion binding"/>
    <property type="evidence" value="ECO:0007669"/>
    <property type="project" value="UniProtKB-KW"/>
</dbReference>
<evidence type="ECO:0000256" key="1">
    <source>
        <dbReference type="ARBA" id="ARBA00001954"/>
    </source>
</evidence>
<evidence type="ECO:0000256" key="9">
    <source>
        <dbReference type="ARBA" id="ARBA00080747"/>
    </source>
</evidence>
<evidence type="ECO:0000256" key="4">
    <source>
        <dbReference type="ARBA" id="ARBA00023004"/>
    </source>
</evidence>
<evidence type="ECO:0000256" key="7">
    <source>
        <dbReference type="ARBA" id="ARBA00067203"/>
    </source>
</evidence>
<dbReference type="PANTHER" id="PTHR12480">
    <property type="entry name" value="ARGININE DEMETHYLASE AND LYSYL-HYDROXYLASE JMJD"/>
    <property type="match status" value="1"/>
</dbReference>
<keyword evidence="2" id="KW-0479">Metal-binding</keyword>
<comment type="cofactor">
    <cofactor evidence="1">
        <name>Fe(2+)</name>
        <dbReference type="ChEBI" id="CHEBI:29033"/>
    </cofactor>
</comment>
<comment type="catalytic activity">
    <reaction evidence="6">
        <text>L-lysyl-[protein] + 2-oxoglutarate + O2 = 4-hydroxy-L-lysyl-[protein] + succinate + CO2</text>
        <dbReference type="Rhea" id="RHEA:57156"/>
        <dbReference type="Rhea" id="RHEA-COMP:9752"/>
        <dbReference type="Rhea" id="RHEA-COMP:15084"/>
        <dbReference type="ChEBI" id="CHEBI:15379"/>
        <dbReference type="ChEBI" id="CHEBI:16526"/>
        <dbReference type="ChEBI" id="CHEBI:16810"/>
        <dbReference type="ChEBI" id="CHEBI:29969"/>
        <dbReference type="ChEBI" id="CHEBI:30031"/>
        <dbReference type="ChEBI" id="CHEBI:141495"/>
    </reaction>
</comment>
<dbReference type="GO" id="GO:0005737">
    <property type="term" value="C:cytoplasm"/>
    <property type="evidence" value="ECO:0007669"/>
    <property type="project" value="TreeGrafter"/>
</dbReference>
<keyword evidence="4" id="KW-0408">Iron</keyword>
<evidence type="ECO:0000313" key="13">
    <source>
        <dbReference type="Proteomes" id="UP001295444"/>
    </source>
</evidence>
<gene>
    <name evidence="12" type="ORF">PECUL_23A008700</name>
</gene>
<dbReference type="SMART" id="SM00558">
    <property type="entry name" value="JmjC"/>
    <property type="match status" value="1"/>
</dbReference>
<dbReference type="Pfam" id="PF02373">
    <property type="entry name" value="JmjC"/>
    <property type="match status" value="1"/>
</dbReference>
<dbReference type="GO" id="GO:0005634">
    <property type="term" value="C:nucleus"/>
    <property type="evidence" value="ECO:0007669"/>
    <property type="project" value="TreeGrafter"/>
</dbReference>
<dbReference type="SUPFAM" id="SSF51197">
    <property type="entry name" value="Clavaminate synthase-like"/>
    <property type="match status" value="1"/>
</dbReference>
<dbReference type="GO" id="GO:0045905">
    <property type="term" value="P:positive regulation of translational termination"/>
    <property type="evidence" value="ECO:0007669"/>
    <property type="project" value="TreeGrafter"/>
</dbReference>
<evidence type="ECO:0000256" key="10">
    <source>
        <dbReference type="ARBA" id="ARBA00082904"/>
    </source>
</evidence>
<dbReference type="GO" id="GO:0043565">
    <property type="term" value="F:sequence-specific DNA binding"/>
    <property type="evidence" value="ECO:0007669"/>
    <property type="project" value="TreeGrafter"/>
</dbReference>
<organism evidence="12 13">
    <name type="scientific">Pelobates cultripes</name>
    <name type="common">Western spadefoot toad</name>
    <dbReference type="NCBI Taxonomy" id="61616"/>
    <lineage>
        <taxon>Eukaryota</taxon>
        <taxon>Metazoa</taxon>
        <taxon>Chordata</taxon>
        <taxon>Craniata</taxon>
        <taxon>Vertebrata</taxon>
        <taxon>Euteleostomi</taxon>
        <taxon>Amphibia</taxon>
        <taxon>Batrachia</taxon>
        <taxon>Anura</taxon>
        <taxon>Pelobatoidea</taxon>
        <taxon>Pelobatidae</taxon>
        <taxon>Pelobates</taxon>
    </lineage>
</organism>
<evidence type="ECO:0000256" key="3">
    <source>
        <dbReference type="ARBA" id="ARBA00023002"/>
    </source>
</evidence>